<protein>
    <submittedName>
        <fullName evidence="3">GNAT family N-acetyltransferase</fullName>
    </submittedName>
</protein>
<keyword evidence="4" id="KW-1185">Reference proteome</keyword>
<dbReference type="InterPro" id="IPR000182">
    <property type="entry name" value="GNAT_dom"/>
</dbReference>
<feature type="region of interest" description="Disordered" evidence="1">
    <location>
        <begin position="158"/>
        <end position="183"/>
    </location>
</feature>
<dbReference type="InterPro" id="IPR016181">
    <property type="entry name" value="Acyl_CoA_acyltransferase"/>
</dbReference>
<evidence type="ECO:0000313" key="4">
    <source>
        <dbReference type="Proteomes" id="UP000696294"/>
    </source>
</evidence>
<dbReference type="SUPFAM" id="SSF55729">
    <property type="entry name" value="Acyl-CoA N-acyltransferases (Nat)"/>
    <property type="match status" value="1"/>
</dbReference>
<dbReference type="Gene3D" id="3.40.630.30">
    <property type="match status" value="1"/>
</dbReference>
<gene>
    <name evidence="3" type="ORF">HCN51_04390</name>
</gene>
<evidence type="ECO:0000256" key="1">
    <source>
        <dbReference type="SAM" id="MobiDB-lite"/>
    </source>
</evidence>
<comment type="caution">
    <text evidence="3">The sequence shown here is derived from an EMBL/GenBank/DDBJ whole genome shotgun (WGS) entry which is preliminary data.</text>
</comment>
<accession>A0ABX1ASU5</accession>
<sequence length="183" mass="20265">MTSIPVTVRPMTAADHPVAERLWLMFRHDMADFQGGLPSPDGTYHSDRLRAALKGDDWIAYLFTSGDSPVGFAFVRALSGPERVLNSFFIVRGARRSGIGLTVVREVIARHPGRWRVAFQDANTAGVAFWRRVATELAGDAWTEERLPVPHRPDAPPDVWISFTSSATPAAPTPPRSPRRPRP</sequence>
<reference evidence="3 4" key="1">
    <citation type="submission" date="2020-03" db="EMBL/GenBank/DDBJ databases">
        <title>WGS of actinomycetes isolated from Thailand.</title>
        <authorList>
            <person name="Thawai C."/>
        </authorList>
    </citation>
    <scope>NUCLEOTIDE SEQUENCE [LARGE SCALE GENOMIC DNA]</scope>
    <source>
        <strain evidence="3 4">FMUSA5-5</strain>
    </source>
</reference>
<dbReference type="Proteomes" id="UP000696294">
    <property type="component" value="Unassembled WGS sequence"/>
</dbReference>
<dbReference type="PROSITE" id="PS51186">
    <property type="entry name" value="GNAT"/>
    <property type="match status" value="1"/>
</dbReference>
<name>A0ABX1ASU5_9ACTN</name>
<feature type="domain" description="N-acetyltransferase" evidence="2">
    <location>
        <begin position="20"/>
        <end position="166"/>
    </location>
</feature>
<evidence type="ECO:0000259" key="2">
    <source>
        <dbReference type="PROSITE" id="PS51186"/>
    </source>
</evidence>
<evidence type="ECO:0000313" key="3">
    <source>
        <dbReference type="EMBL" id="NJP88704.1"/>
    </source>
</evidence>
<proteinExistence type="predicted"/>
<dbReference type="EMBL" id="JAATEP010000002">
    <property type="protein sequence ID" value="NJP88704.1"/>
    <property type="molecule type" value="Genomic_DNA"/>
</dbReference>
<organism evidence="3 4">
    <name type="scientific">Nonomuraea composti</name>
    <dbReference type="NCBI Taxonomy" id="2720023"/>
    <lineage>
        <taxon>Bacteria</taxon>
        <taxon>Bacillati</taxon>
        <taxon>Actinomycetota</taxon>
        <taxon>Actinomycetes</taxon>
        <taxon>Streptosporangiales</taxon>
        <taxon>Streptosporangiaceae</taxon>
        <taxon>Nonomuraea</taxon>
    </lineage>
</organism>
<dbReference type="RefSeq" id="WP_168006994.1">
    <property type="nucleotide sequence ID" value="NZ_JAATEP010000002.1"/>
</dbReference>